<comment type="caution">
    <text evidence="2">The sequence shown here is derived from an EMBL/GenBank/DDBJ whole genome shotgun (WGS) entry which is preliminary data.</text>
</comment>
<keyword evidence="1" id="KW-1133">Transmembrane helix</keyword>
<sequence length="48" mass="5655">MGIKEPRLFYYVINLIRLLHICGEFIVGVLNILKNSSNSFIFHLKDFK</sequence>
<dbReference type="Proteomes" id="UP000186112">
    <property type="component" value="Unassembled WGS sequence"/>
</dbReference>
<proteinExistence type="predicted"/>
<gene>
    <name evidence="2" type="ORF">TICRE_07770</name>
</gene>
<dbReference type="EMBL" id="LTDM01000011">
    <property type="protein sequence ID" value="OLS03081.1"/>
    <property type="molecule type" value="Genomic_DNA"/>
</dbReference>
<keyword evidence="1" id="KW-0472">Membrane</keyword>
<protein>
    <submittedName>
        <fullName evidence="2">Uncharacterized protein</fullName>
    </submittedName>
</protein>
<organism evidence="2 3">
    <name type="scientific">Tissierella creatinophila DSM 6911</name>
    <dbReference type="NCBI Taxonomy" id="1123403"/>
    <lineage>
        <taxon>Bacteria</taxon>
        <taxon>Bacillati</taxon>
        <taxon>Bacillota</taxon>
        <taxon>Tissierellia</taxon>
        <taxon>Tissierellales</taxon>
        <taxon>Tissierellaceae</taxon>
        <taxon>Tissierella</taxon>
    </lineage>
</organism>
<evidence type="ECO:0000313" key="2">
    <source>
        <dbReference type="EMBL" id="OLS03081.1"/>
    </source>
</evidence>
<feature type="transmembrane region" description="Helical" evidence="1">
    <location>
        <begin position="12"/>
        <end position="33"/>
    </location>
</feature>
<evidence type="ECO:0000313" key="3">
    <source>
        <dbReference type="Proteomes" id="UP000186112"/>
    </source>
</evidence>
<keyword evidence="3" id="KW-1185">Reference proteome</keyword>
<evidence type="ECO:0000256" key="1">
    <source>
        <dbReference type="SAM" id="Phobius"/>
    </source>
</evidence>
<name>A0A1U7M717_TISCR</name>
<dbReference type="AlphaFoldDB" id="A0A1U7M717"/>
<keyword evidence="1" id="KW-0812">Transmembrane</keyword>
<reference evidence="2 3" key="1">
    <citation type="submission" date="2016-02" db="EMBL/GenBank/DDBJ databases">
        <title>Genome sequence of Tissierella creatinophila DSM 6911.</title>
        <authorList>
            <person name="Poehlein A."/>
            <person name="Daniel R."/>
        </authorList>
    </citation>
    <scope>NUCLEOTIDE SEQUENCE [LARGE SCALE GENOMIC DNA]</scope>
    <source>
        <strain evidence="2 3">DSM 6911</strain>
    </source>
</reference>
<accession>A0A1U7M717</accession>